<dbReference type="EMBL" id="AP035785">
    <property type="protein sequence ID" value="BFO70867.1"/>
    <property type="molecule type" value="Genomic_DNA"/>
</dbReference>
<accession>A0AB33IYF3</accession>
<dbReference type="Gene3D" id="3.40.630.30">
    <property type="match status" value="1"/>
</dbReference>
<dbReference type="Pfam" id="PF13480">
    <property type="entry name" value="Acetyltransf_6"/>
    <property type="match status" value="1"/>
</dbReference>
<proteinExistence type="predicted"/>
<name>A0AB33IYF3_9BACT</name>
<protein>
    <recommendedName>
        <fullName evidence="1">BioF2-like acetyltransferase domain-containing protein</fullName>
    </recommendedName>
</protein>
<reference evidence="2" key="1">
    <citation type="submission" date="2024-07" db="EMBL/GenBank/DDBJ databases">
        <title>Complete genome sequence of Prevotella sp. YM-2024 GTC17253.</title>
        <authorList>
            <person name="Hayashi M."/>
            <person name="Muto Y."/>
            <person name="Tanaka K."/>
            <person name="Niwa H."/>
        </authorList>
    </citation>
    <scope>NUCLEOTIDE SEQUENCE</scope>
    <source>
        <strain evidence="2">GTC17253</strain>
    </source>
</reference>
<feature type="domain" description="BioF2-like acetyltransferase" evidence="1">
    <location>
        <begin position="175"/>
        <end position="325"/>
    </location>
</feature>
<gene>
    <name evidence="2" type="ORF">GTC17253_08330</name>
</gene>
<dbReference type="SUPFAM" id="SSF55729">
    <property type="entry name" value="Acyl-CoA N-acyltransferases (Nat)"/>
    <property type="match status" value="1"/>
</dbReference>
<evidence type="ECO:0000313" key="2">
    <source>
        <dbReference type="EMBL" id="BFO70867.1"/>
    </source>
</evidence>
<dbReference type="InterPro" id="IPR038740">
    <property type="entry name" value="BioF2-like_GNAT_dom"/>
</dbReference>
<dbReference type="AlphaFoldDB" id="A0AB33IYF3"/>
<sequence length="344" mass="40969">MEIVNTDPCCELQTTSNLLKIRSIWKEIYDANEKHGVFQEYFYNQCIWIQQFLRSLGKKRYPLFAVIYEHGEPLLIAPLSVSWKRENQPMLFNEIQGCDVAEFIYRNNITDEQLDACIDLLTNRFGTIKMTRFDTQSKIYRRYIERYPDIEQTFYPYVDIPFGNSHDDYLRSLSKSTRQNLRTSYNRLKSDGREFHFAVEGGRAFSLKEWSKFYFFYTDRQQEKYRKYKGIKKYTKMFTKHDCVSIRNSSSNFIATLYYEEKIAALLMGLVSRDGTRVVVPWLAIDGKLGRYSPGYQLVNETIKYCMEHTQIRHLDLSRGDEGYKLTMGGRLYYTAYFEMKKRT</sequence>
<dbReference type="InterPro" id="IPR016181">
    <property type="entry name" value="Acyl_CoA_acyltransferase"/>
</dbReference>
<organism evidence="2">
    <name type="scientific">Prevotella sp. GTC17253</name>
    <dbReference type="NCBI Taxonomy" id="3236793"/>
    <lineage>
        <taxon>Bacteria</taxon>
        <taxon>Pseudomonadati</taxon>
        <taxon>Bacteroidota</taxon>
        <taxon>Bacteroidia</taxon>
        <taxon>Bacteroidales</taxon>
        <taxon>Prevotellaceae</taxon>
        <taxon>Prevotella</taxon>
    </lineage>
</organism>
<evidence type="ECO:0000259" key="1">
    <source>
        <dbReference type="Pfam" id="PF13480"/>
    </source>
</evidence>